<dbReference type="AlphaFoldDB" id="A0A2W5F4Z4"/>
<feature type="domain" description="DNA methylase N-4/N-6" evidence="5">
    <location>
        <begin position="21"/>
        <end position="201"/>
    </location>
</feature>
<proteinExistence type="inferred from homology"/>
<keyword evidence="3" id="KW-0808">Transferase</keyword>
<gene>
    <name evidence="6" type="ORF">DI603_21620</name>
</gene>
<evidence type="ECO:0000256" key="3">
    <source>
        <dbReference type="ARBA" id="ARBA00022679"/>
    </source>
</evidence>
<comment type="caution">
    <text evidence="6">The sequence shown here is derived from an EMBL/GenBank/DDBJ whole genome shotgun (WGS) entry which is preliminary data.</text>
</comment>
<evidence type="ECO:0000259" key="5">
    <source>
        <dbReference type="Pfam" id="PF01555"/>
    </source>
</evidence>
<dbReference type="Gene3D" id="3.40.50.150">
    <property type="entry name" value="Vaccinia Virus protein VP39"/>
    <property type="match status" value="1"/>
</dbReference>
<dbReference type="GO" id="GO:0032259">
    <property type="term" value="P:methylation"/>
    <property type="evidence" value="ECO:0007669"/>
    <property type="project" value="UniProtKB-KW"/>
</dbReference>
<evidence type="ECO:0000256" key="1">
    <source>
        <dbReference type="ARBA" id="ARBA00006594"/>
    </source>
</evidence>
<dbReference type="InterPro" id="IPR002941">
    <property type="entry name" value="DNA_methylase_N4/N6"/>
</dbReference>
<keyword evidence="2 6" id="KW-0489">Methyltransferase</keyword>
<evidence type="ECO:0000256" key="4">
    <source>
        <dbReference type="RuleBase" id="RU362026"/>
    </source>
</evidence>
<dbReference type="GO" id="GO:0008170">
    <property type="term" value="F:N-methyltransferase activity"/>
    <property type="evidence" value="ECO:0007669"/>
    <property type="project" value="InterPro"/>
</dbReference>
<evidence type="ECO:0000256" key="2">
    <source>
        <dbReference type="ARBA" id="ARBA00022603"/>
    </source>
</evidence>
<accession>A0A2W5F4Z4</accession>
<comment type="similarity">
    <text evidence="1 4">Belongs to the N(4)/N(6)-methyltransferase family.</text>
</comment>
<dbReference type="NCBIfam" id="NF010253">
    <property type="entry name" value="PRK13699.1"/>
    <property type="match status" value="1"/>
</dbReference>
<dbReference type="EMBL" id="QFOD01000029">
    <property type="protein sequence ID" value="PZP27566.1"/>
    <property type="molecule type" value="Genomic_DNA"/>
</dbReference>
<dbReference type="PROSITE" id="PS00092">
    <property type="entry name" value="N6_MTASE"/>
    <property type="match status" value="1"/>
</dbReference>
<dbReference type="GO" id="GO:0003677">
    <property type="term" value="F:DNA binding"/>
    <property type="evidence" value="ECO:0007669"/>
    <property type="project" value="InterPro"/>
</dbReference>
<dbReference type="InterPro" id="IPR002052">
    <property type="entry name" value="DNA_methylase_N6_adenine_CS"/>
</dbReference>
<dbReference type="InterPro" id="IPR029063">
    <property type="entry name" value="SAM-dependent_MTases_sf"/>
</dbReference>
<dbReference type="Proteomes" id="UP000249633">
    <property type="component" value="Unassembled WGS sequence"/>
</dbReference>
<protein>
    <recommendedName>
        <fullName evidence="4">Methyltransferase</fullName>
        <ecNumber evidence="4">2.1.1.-</ecNumber>
    </recommendedName>
</protein>
<dbReference type="InterPro" id="IPR001091">
    <property type="entry name" value="RM_Methyltransferase"/>
</dbReference>
<sequence length="230" mass="25107">MDSVLLGDCRAVFAGMSAESVDFCLTDPPYLVNYRDRSGRTLAGDQVGDWLKPAFAEVHRLLKRDTLCVSFYGWTKVDEFVSAWRAAGFRLVGHLTFPKRYTSSSGLVRYQHENAYVLAKGSPRPPEHLIGDVIDWAYSHNEFHPTQKPLAVLTPLIESFCPFGGVVLDPFAGSASTLVAACLCGRHGVGCELEAQMHAIAVARLARVRRLLLCSLGIEGDVAAALRLAA</sequence>
<dbReference type="EC" id="2.1.1.-" evidence="4"/>
<reference evidence="6 7" key="1">
    <citation type="submission" date="2017-08" db="EMBL/GenBank/DDBJ databases">
        <title>Infants hospitalized years apart are colonized by the same room-sourced microbial strains.</title>
        <authorList>
            <person name="Brooks B."/>
            <person name="Olm M.R."/>
            <person name="Firek B.A."/>
            <person name="Baker R."/>
            <person name="Thomas B.C."/>
            <person name="Morowitz M.J."/>
            <person name="Banfield J.F."/>
        </authorList>
    </citation>
    <scope>NUCLEOTIDE SEQUENCE [LARGE SCALE GENOMIC DNA]</scope>
    <source>
        <strain evidence="6">S2_012_000_R2_81</strain>
    </source>
</reference>
<dbReference type="PRINTS" id="PR00508">
    <property type="entry name" value="S21N4MTFRASE"/>
</dbReference>
<dbReference type="SUPFAM" id="SSF53335">
    <property type="entry name" value="S-adenosyl-L-methionine-dependent methyltransferases"/>
    <property type="match status" value="1"/>
</dbReference>
<evidence type="ECO:0000313" key="7">
    <source>
        <dbReference type="Proteomes" id="UP000249633"/>
    </source>
</evidence>
<evidence type="ECO:0000313" key="6">
    <source>
        <dbReference type="EMBL" id="PZP27566.1"/>
    </source>
</evidence>
<organism evidence="6 7">
    <name type="scientific">Roseateles depolymerans</name>
    <dbReference type="NCBI Taxonomy" id="76731"/>
    <lineage>
        <taxon>Bacteria</taxon>
        <taxon>Pseudomonadati</taxon>
        <taxon>Pseudomonadota</taxon>
        <taxon>Betaproteobacteria</taxon>
        <taxon>Burkholderiales</taxon>
        <taxon>Sphaerotilaceae</taxon>
        <taxon>Roseateles</taxon>
    </lineage>
</organism>
<name>A0A2W5F4Z4_9BURK</name>
<dbReference type="Pfam" id="PF01555">
    <property type="entry name" value="N6_N4_Mtase"/>
    <property type="match status" value="1"/>
</dbReference>